<evidence type="ECO:0000259" key="8">
    <source>
        <dbReference type="PROSITE" id="PS50198"/>
    </source>
</evidence>
<dbReference type="SUPFAM" id="SSF109998">
    <property type="entry name" value="Triger factor/SurA peptide-binding domain-like"/>
    <property type="match status" value="1"/>
</dbReference>
<organism evidence="9 10">
    <name type="scientific">Hydrogenovibrio marinus</name>
    <dbReference type="NCBI Taxonomy" id="28885"/>
    <lineage>
        <taxon>Bacteria</taxon>
        <taxon>Pseudomonadati</taxon>
        <taxon>Pseudomonadota</taxon>
        <taxon>Gammaproteobacteria</taxon>
        <taxon>Thiotrichales</taxon>
        <taxon>Piscirickettsiaceae</taxon>
        <taxon>Hydrogenovibrio</taxon>
    </lineage>
</organism>
<dbReference type="AlphaFoldDB" id="A0A066ZTL6"/>
<keyword evidence="4 7" id="KW-0697">Rotamase</keyword>
<evidence type="ECO:0000256" key="2">
    <source>
        <dbReference type="ARBA" id="ARBA00022737"/>
    </source>
</evidence>
<dbReference type="GO" id="GO:0030288">
    <property type="term" value="C:outer membrane-bounded periplasmic space"/>
    <property type="evidence" value="ECO:0007669"/>
    <property type="project" value="InterPro"/>
</dbReference>
<dbReference type="GO" id="GO:0043165">
    <property type="term" value="P:Gram-negative-bacterium-type cell outer membrane assembly"/>
    <property type="evidence" value="ECO:0007669"/>
    <property type="project" value="InterPro"/>
</dbReference>
<keyword evidence="3 7" id="KW-0574">Periplasm</keyword>
<dbReference type="PANTHER" id="PTHR47637:SF1">
    <property type="entry name" value="CHAPERONE SURA"/>
    <property type="match status" value="1"/>
</dbReference>
<dbReference type="Pfam" id="PF09312">
    <property type="entry name" value="SurA_N"/>
    <property type="match status" value="1"/>
</dbReference>
<dbReference type="GO" id="GO:0050821">
    <property type="term" value="P:protein stabilization"/>
    <property type="evidence" value="ECO:0007669"/>
    <property type="project" value="InterPro"/>
</dbReference>
<sequence length="450" mass="51395">MTLSNTWRHTLLVLVLTSTALLPISSFAEPEKGQLLDRIVATVNDDIILKSELDRQVAETEKDLAARNVHIADLEQLKRKVLDKMIMDKLQMQRIKSRGIQVQDEEVLAQVEDIAKRNNLTVLELRDRLNLSEPDGFQHFRERIRQQMLFQKLRQVEVLDQTQVTEDEINNYLQRQSLIQNNFEYHIGHIMVNLPDSATPAQRDDAKKKAETILKKLEDGEDFSQVAVRYSEGTKALNGGDLGWLTTDQIPTFFTSIVESLKVGQLSGIIRSPIGYHIIKLLGKRDKGSKLVEQYHLYRFILLSDNAQKQAAPPKALVELANNIKSLEDFKKLNKQYSDIPASVNAHGNLGWQTIQQMPLQYAKAIAGVKPHHTAIPFATEQGWVILYLADKRQQDLNAANKRKQAMETLRLKKANEAYEIWLRRLKDDAIIDINLGKQNDLDNDKANIN</sequence>
<comment type="function">
    <text evidence="7">Chaperone involved in the correct folding and assembly of outer membrane proteins. Recognizes specific patterns of aromatic residues and the orientation of their side chains, which are found more frequently in integral outer membrane proteins. May act in both early periplasmic and late outer membrane-associated steps of protein maturation.</text>
</comment>
<evidence type="ECO:0000256" key="7">
    <source>
        <dbReference type="HAMAP-Rule" id="MF_01183"/>
    </source>
</evidence>
<dbReference type="STRING" id="28885.EI16_11410"/>
<dbReference type="InterPro" id="IPR050280">
    <property type="entry name" value="OMP_Chaperone_SurA"/>
</dbReference>
<dbReference type="PROSITE" id="PS50198">
    <property type="entry name" value="PPIC_PPIASE_2"/>
    <property type="match status" value="2"/>
</dbReference>
<dbReference type="SUPFAM" id="SSF54534">
    <property type="entry name" value="FKBP-like"/>
    <property type="match status" value="2"/>
</dbReference>
<keyword evidence="6 7" id="KW-0413">Isomerase</keyword>
<dbReference type="EMBL" id="JMIU01000001">
    <property type="protein sequence ID" value="KDN96837.1"/>
    <property type="molecule type" value="Genomic_DNA"/>
</dbReference>
<gene>
    <name evidence="7" type="primary">surA</name>
    <name evidence="9" type="ORF">EI16_11410</name>
</gene>
<accession>A0A066ZTL6</accession>
<feature type="domain" description="PpiC" evidence="8">
    <location>
        <begin position="182"/>
        <end position="283"/>
    </location>
</feature>
<comment type="subcellular location">
    <subcellularLocation>
        <location evidence="7">Periplasm</location>
    </subcellularLocation>
    <text evidence="7">Is capable of associating with the outer membrane.</text>
</comment>
<dbReference type="Pfam" id="PF00639">
    <property type="entry name" value="Rotamase"/>
    <property type="match status" value="2"/>
</dbReference>
<dbReference type="InterPro" id="IPR023034">
    <property type="entry name" value="PPIase_SurA"/>
</dbReference>
<dbReference type="EC" id="5.2.1.8" evidence="7"/>
<evidence type="ECO:0000256" key="3">
    <source>
        <dbReference type="ARBA" id="ARBA00022764"/>
    </source>
</evidence>
<protein>
    <recommendedName>
        <fullName evidence="7">Chaperone SurA</fullName>
    </recommendedName>
    <alternativeName>
        <fullName evidence="7">Peptidyl-prolyl cis-trans isomerase SurA</fullName>
        <shortName evidence="7">PPIase SurA</shortName>
        <ecNumber evidence="7">5.2.1.8</ecNumber>
    </alternativeName>
    <alternativeName>
        <fullName evidence="7">Rotamase SurA</fullName>
    </alternativeName>
</protein>
<comment type="domain">
    <text evidence="7">The PPIase activity resides only in the second parvulin domain. The N-terminal region and the C-terminal tail are necessary and sufficient for the chaperone activity of SurA. The PPIase activity is dispensable for SurA to function as a chaperone. The N-terminal region and the C-terminal tail are also required for porin recognition.</text>
</comment>
<dbReference type="HAMAP" id="MF_01183">
    <property type="entry name" value="Chaperone_SurA"/>
    <property type="match status" value="1"/>
</dbReference>
<reference evidence="9 10" key="1">
    <citation type="submission" date="2014-04" db="EMBL/GenBank/DDBJ databases">
        <title>Draft genome sequence of Hydrogenovibrio marinus MH-110, a model organism for aerobic H2 metabolism.</title>
        <authorList>
            <person name="Cha H.J."/>
            <person name="Jo B.H."/>
            <person name="Hwang B.H."/>
        </authorList>
    </citation>
    <scope>NUCLEOTIDE SEQUENCE [LARGE SCALE GENOMIC DNA]</scope>
    <source>
        <strain evidence="9 10">MH-110</strain>
    </source>
</reference>
<dbReference type="GO" id="GO:0051082">
    <property type="term" value="F:unfolded protein binding"/>
    <property type="evidence" value="ECO:0007669"/>
    <property type="project" value="UniProtKB-UniRule"/>
</dbReference>
<dbReference type="InterPro" id="IPR046357">
    <property type="entry name" value="PPIase_dom_sf"/>
</dbReference>
<proteinExistence type="inferred from homology"/>
<evidence type="ECO:0000313" key="10">
    <source>
        <dbReference type="Proteomes" id="UP000027341"/>
    </source>
</evidence>
<keyword evidence="2 7" id="KW-0677">Repeat</keyword>
<dbReference type="Gene3D" id="3.10.50.40">
    <property type="match status" value="2"/>
</dbReference>
<dbReference type="GO" id="GO:0003755">
    <property type="term" value="F:peptidyl-prolyl cis-trans isomerase activity"/>
    <property type="evidence" value="ECO:0007669"/>
    <property type="project" value="UniProtKB-UniRule"/>
</dbReference>
<dbReference type="PANTHER" id="PTHR47637">
    <property type="entry name" value="CHAPERONE SURA"/>
    <property type="match status" value="1"/>
</dbReference>
<name>A0A066ZTL6_HYDMR</name>
<evidence type="ECO:0000313" key="9">
    <source>
        <dbReference type="EMBL" id="KDN96837.1"/>
    </source>
</evidence>
<evidence type="ECO:0000256" key="4">
    <source>
        <dbReference type="ARBA" id="ARBA00023110"/>
    </source>
</evidence>
<dbReference type="GO" id="GO:0006457">
    <property type="term" value="P:protein folding"/>
    <property type="evidence" value="ECO:0007669"/>
    <property type="project" value="UniProtKB-UniRule"/>
</dbReference>
<comment type="caution">
    <text evidence="9">The sequence shown here is derived from an EMBL/GenBank/DDBJ whole genome shotgun (WGS) entry which is preliminary data.</text>
</comment>
<evidence type="ECO:0000256" key="1">
    <source>
        <dbReference type="ARBA" id="ARBA00022729"/>
    </source>
</evidence>
<feature type="domain" description="PpiC" evidence="8">
    <location>
        <begin position="293"/>
        <end position="391"/>
    </location>
</feature>
<dbReference type="GO" id="GO:0042277">
    <property type="term" value="F:peptide binding"/>
    <property type="evidence" value="ECO:0007669"/>
    <property type="project" value="InterPro"/>
</dbReference>
<dbReference type="Gene3D" id="1.10.4030.10">
    <property type="entry name" value="Porin chaperone SurA, peptide-binding domain"/>
    <property type="match status" value="1"/>
</dbReference>
<dbReference type="RefSeq" id="WP_051623182.1">
    <property type="nucleotide sequence ID" value="NZ_AP020335.1"/>
</dbReference>
<dbReference type="InterPro" id="IPR027304">
    <property type="entry name" value="Trigger_fact/SurA_dom_sf"/>
</dbReference>
<keyword evidence="1 7" id="KW-0732">Signal</keyword>
<dbReference type="InterPro" id="IPR000297">
    <property type="entry name" value="PPIase_PpiC"/>
</dbReference>
<dbReference type="Proteomes" id="UP000027341">
    <property type="component" value="Unassembled WGS sequence"/>
</dbReference>
<dbReference type="InterPro" id="IPR015391">
    <property type="entry name" value="SurA_N"/>
</dbReference>
<comment type="catalytic activity">
    <reaction evidence="7">
        <text>[protein]-peptidylproline (omega=180) = [protein]-peptidylproline (omega=0)</text>
        <dbReference type="Rhea" id="RHEA:16237"/>
        <dbReference type="Rhea" id="RHEA-COMP:10747"/>
        <dbReference type="Rhea" id="RHEA-COMP:10748"/>
        <dbReference type="ChEBI" id="CHEBI:83833"/>
        <dbReference type="ChEBI" id="CHEBI:83834"/>
        <dbReference type="EC" id="5.2.1.8"/>
    </reaction>
</comment>
<keyword evidence="10" id="KW-1185">Reference proteome</keyword>
<keyword evidence="5 7" id="KW-0143">Chaperone</keyword>
<evidence type="ECO:0000256" key="6">
    <source>
        <dbReference type="ARBA" id="ARBA00023235"/>
    </source>
</evidence>
<evidence type="ECO:0000256" key="5">
    <source>
        <dbReference type="ARBA" id="ARBA00023186"/>
    </source>
</evidence>